<evidence type="ECO:0000256" key="1">
    <source>
        <dbReference type="SAM" id="MobiDB-lite"/>
    </source>
</evidence>
<evidence type="ECO:0000313" key="3">
    <source>
        <dbReference type="Proteomes" id="UP000799118"/>
    </source>
</evidence>
<dbReference type="Proteomes" id="UP000799118">
    <property type="component" value="Unassembled WGS sequence"/>
</dbReference>
<feature type="compositionally biased region" description="Basic and acidic residues" evidence="1">
    <location>
        <begin position="30"/>
        <end position="43"/>
    </location>
</feature>
<feature type="region of interest" description="Disordered" evidence="1">
    <location>
        <begin position="366"/>
        <end position="406"/>
    </location>
</feature>
<organism evidence="2 3">
    <name type="scientific">Gymnopus androsaceus JB14</name>
    <dbReference type="NCBI Taxonomy" id="1447944"/>
    <lineage>
        <taxon>Eukaryota</taxon>
        <taxon>Fungi</taxon>
        <taxon>Dikarya</taxon>
        <taxon>Basidiomycota</taxon>
        <taxon>Agaricomycotina</taxon>
        <taxon>Agaricomycetes</taxon>
        <taxon>Agaricomycetidae</taxon>
        <taxon>Agaricales</taxon>
        <taxon>Marasmiineae</taxon>
        <taxon>Omphalotaceae</taxon>
        <taxon>Gymnopus</taxon>
    </lineage>
</organism>
<feature type="compositionally biased region" description="Pro residues" evidence="1">
    <location>
        <begin position="7"/>
        <end position="26"/>
    </location>
</feature>
<dbReference type="AlphaFoldDB" id="A0A6A4HI61"/>
<feature type="compositionally biased region" description="Pro residues" evidence="1">
    <location>
        <begin position="466"/>
        <end position="475"/>
    </location>
</feature>
<reference evidence="2" key="1">
    <citation type="journal article" date="2019" name="Environ. Microbiol.">
        <title>Fungal ecological strategies reflected in gene transcription - a case study of two litter decomposers.</title>
        <authorList>
            <person name="Barbi F."/>
            <person name="Kohler A."/>
            <person name="Barry K."/>
            <person name="Baskaran P."/>
            <person name="Daum C."/>
            <person name="Fauchery L."/>
            <person name="Ihrmark K."/>
            <person name="Kuo A."/>
            <person name="LaButti K."/>
            <person name="Lipzen A."/>
            <person name="Morin E."/>
            <person name="Grigoriev I.V."/>
            <person name="Henrissat B."/>
            <person name="Lindahl B."/>
            <person name="Martin F."/>
        </authorList>
    </citation>
    <scope>NUCLEOTIDE SEQUENCE</scope>
    <source>
        <strain evidence="2">JB14</strain>
    </source>
</reference>
<feature type="compositionally biased region" description="Low complexity" evidence="1">
    <location>
        <begin position="367"/>
        <end position="388"/>
    </location>
</feature>
<dbReference type="OrthoDB" id="3269304at2759"/>
<feature type="region of interest" description="Disordered" evidence="1">
    <location>
        <begin position="1"/>
        <end position="43"/>
    </location>
</feature>
<evidence type="ECO:0000313" key="2">
    <source>
        <dbReference type="EMBL" id="KAE9398219.1"/>
    </source>
</evidence>
<dbReference type="EMBL" id="ML769486">
    <property type="protein sequence ID" value="KAE9398219.1"/>
    <property type="molecule type" value="Genomic_DNA"/>
</dbReference>
<accession>A0A6A4HI61</accession>
<feature type="region of interest" description="Disordered" evidence="1">
    <location>
        <begin position="561"/>
        <end position="582"/>
    </location>
</feature>
<proteinExistence type="predicted"/>
<gene>
    <name evidence="2" type="ORF">BT96DRAFT_995110</name>
</gene>
<sequence>MEIAPPTNTPPPQYTPPAPAPAPAPAAPKKRGEATDIRPKVKHDQKLTGSTVVDDWRRMTSDQIYALIEAGTPPFENITLSAGMRKANLGAINRVFLNHYHVKLKKADASGASGDTVLSHQDAMKIIESRELFKLEMADDIQQRVNQSENYQTVVKSMWDELTEEKRARWNEKAKQVDVAGDQSRLIVALPILFKALAAAGRVGPLEAMVLFSYHDEKQVVHTNSSRQDPVDRITGRKLAKSNSTSSLCTRFTSGRLKPCLLSKEEMCSHTNEEGFPIFPDVELSELTGKDVQILVRGFLTKIWGTQYNGSEIPWEKINTEPLSFYDKQKFKLPFPLSDPRAMSGGKAMALAEYFQEQGSVFRFQQPSARPPATASVASTSGSAVTPAHPIPSASTEGSEDTATPVATATAPTIRLTSGSECALTPLPAPFELTPEVERAITPLAVSYPSTPGSTLTATGQAAPASPAPPTPPMPSTSGTGGSNAAITPIAAGSIESTSGVNLLPFPTHCNAGNHFDCHSLAASPIGPASLTSKALATSGGRKGNVADAQRSNRVRLTAKAKMGTSEEAGLSGTTAPPKGKKQSRFWTYETVLVDGPAETTMDEGAVGTSRKRGRPAKNGEGMEDANGLQAARKKKRT</sequence>
<keyword evidence="3" id="KW-1185">Reference proteome</keyword>
<feature type="region of interest" description="Disordered" evidence="1">
    <location>
        <begin position="448"/>
        <end position="485"/>
    </location>
</feature>
<feature type="region of interest" description="Disordered" evidence="1">
    <location>
        <begin position="597"/>
        <end position="638"/>
    </location>
</feature>
<name>A0A6A4HI61_9AGAR</name>
<protein>
    <submittedName>
        <fullName evidence="2">Uncharacterized protein</fullName>
    </submittedName>
</protein>